<dbReference type="EMBL" id="CM047747">
    <property type="protein sequence ID" value="KAJ0016732.1"/>
    <property type="molecule type" value="Genomic_DNA"/>
</dbReference>
<reference evidence="2" key="1">
    <citation type="journal article" date="2023" name="G3 (Bethesda)">
        <title>Genome assembly and association tests identify interacting loci associated with vigor, precocity, and sex in interspecific pistachio rootstocks.</title>
        <authorList>
            <person name="Palmer W."/>
            <person name="Jacygrad E."/>
            <person name="Sagayaradj S."/>
            <person name="Cavanaugh K."/>
            <person name="Han R."/>
            <person name="Bertier L."/>
            <person name="Beede B."/>
            <person name="Kafkas S."/>
            <person name="Golino D."/>
            <person name="Preece J."/>
            <person name="Michelmore R."/>
        </authorList>
    </citation>
    <scope>NUCLEOTIDE SEQUENCE [LARGE SCALE GENOMIC DNA]</scope>
</reference>
<dbReference type="Proteomes" id="UP001163603">
    <property type="component" value="Chromosome 12"/>
</dbReference>
<accession>A0ACC0XG58</accession>
<sequence>MGGLKVEIAVKVRMFQPKSLERAIDLAKRQDEKLQKTKKVVGNFRNTNHISSPIIPTTSNPTPVSVKPLATSAVKHLTFEEMRAKHEKNLCFNCDEKFTPSHRCQAQTCLIEAEILLASEAEGEKEVVATDSPTDPFISLHAISGSMGKRTMRVRAVIHHQELNALIDSGSRHNFINQSVVSRLNLVVTPITPFCVRIASGDKLECHARYDRVPISIQGFDFETTLFGLLIGGLDLVLGYHWLEGLGYVGHNYAQWSMQFTMDNQKYLIKVESVGPLRVVDANLLLQEWKQGAKMFCLAAIEGEDKFQQSSIPVVANEIKHLLTKYSQVLETPKTLPPVRECDH</sequence>
<keyword evidence="2" id="KW-1185">Reference proteome</keyword>
<protein>
    <submittedName>
        <fullName evidence="1">Uncharacterized protein</fullName>
    </submittedName>
</protein>
<evidence type="ECO:0000313" key="2">
    <source>
        <dbReference type="Proteomes" id="UP001163603"/>
    </source>
</evidence>
<proteinExistence type="predicted"/>
<organism evidence="1 2">
    <name type="scientific">Pistacia integerrima</name>
    <dbReference type="NCBI Taxonomy" id="434235"/>
    <lineage>
        <taxon>Eukaryota</taxon>
        <taxon>Viridiplantae</taxon>
        <taxon>Streptophyta</taxon>
        <taxon>Embryophyta</taxon>
        <taxon>Tracheophyta</taxon>
        <taxon>Spermatophyta</taxon>
        <taxon>Magnoliopsida</taxon>
        <taxon>eudicotyledons</taxon>
        <taxon>Gunneridae</taxon>
        <taxon>Pentapetalae</taxon>
        <taxon>rosids</taxon>
        <taxon>malvids</taxon>
        <taxon>Sapindales</taxon>
        <taxon>Anacardiaceae</taxon>
        <taxon>Pistacia</taxon>
    </lineage>
</organism>
<gene>
    <name evidence="1" type="ORF">Pint_12051</name>
</gene>
<comment type="caution">
    <text evidence="1">The sequence shown here is derived from an EMBL/GenBank/DDBJ whole genome shotgun (WGS) entry which is preliminary data.</text>
</comment>
<evidence type="ECO:0000313" key="1">
    <source>
        <dbReference type="EMBL" id="KAJ0016732.1"/>
    </source>
</evidence>
<name>A0ACC0XG58_9ROSI</name>